<dbReference type="InterPro" id="IPR050585">
    <property type="entry name" value="Xaa-Pro_dipeptidyl-ppase/CocE"/>
</dbReference>
<dbReference type="InterPro" id="IPR005674">
    <property type="entry name" value="CocE/Ser_esterase"/>
</dbReference>
<evidence type="ECO:0000259" key="2">
    <source>
        <dbReference type="SMART" id="SM00939"/>
    </source>
</evidence>
<dbReference type="InterPro" id="IPR013736">
    <property type="entry name" value="Xaa-Pro_dipept_C"/>
</dbReference>
<dbReference type="SMART" id="SM00939">
    <property type="entry name" value="PepX_C"/>
    <property type="match status" value="1"/>
</dbReference>
<dbReference type="InterPro" id="IPR029058">
    <property type="entry name" value="AB_hydrolase_fold"/>
</dbReference>
<sequence length="597" mass="67466">MTTISVKEKLNQQFPDTVYTPILPPGKHPVFTYNGFHPGKVDQLPRGHVKEPGFQAFPVDVTWEHDQAIPMRDGVILYGDVFRPLSGEEKVPAIIPWSPYGKVGSGTQNYDRMGPWRMGIPYQRLSGYETFEGPNPADWCARGYAVVDIDARGCAHSEGNVAFWGEQEATDIYDSITWIAKQPWCSGAVVMMGNSWLAISQINFVSRFTHPNLKAIAPWEGMTDVYAHNLCRGGVPNAAFSELIMRGFAGFEKIENAGAMLKQRPLFDEYWYTKKIKPENIHDIPIYLTASYSTGLHCEGSFHTFETAQTSRKWLRVHASQEWHDLYRPESMDDLQRFYDFYAKGMQNGWETETPRVRLTLLGYDGSFVKTVEERVEEQWPPASQHKVRYYLDAGNKTLAIAQPAVSSSVAHEGHSLTDCSDFTLYFDKYTELCGRPFVKLYMACDSADDMDVVVQIRKVSAFGKLLESLNWSPMPKPQPEVPNVNVAKHLGQQGMLRASHHVSLLPRRDDDEFPVYGHDRREPIPVGTVVPLLIPIWPVGMVFEAGEGLVLCVSGHDMSLPETEMLRLKEPVDENRGKHTIYTGGDYASYLVLPFI</sequence>
<dbReference type="SUPFAM" id="SSF53474">
    <property type="entry name" value="alpha/beta-Hydrolases"/>
    <property type="match status" value="1"/>
</dbReference>
<dbReference type="EMBL" id="JAPVEA010000008">
    <property type="protein sequence ID" value="KAJ5438185.1"/>
    <property type="molecule type" value="Genomic_DNA"/>
</dbReference>
<reference evidence="3" key="2">
    <citation type="journal article" date="2023" name="IMA Fungus">
        <title>Comparative genomic study of the Penicillium genus elucidates a diverse pangenome and 15 lateral gene transfer events.</title>
        <authorList>
            <person name="Petersen C."/>
            <person name="Sorensen T."/>
            <person name="Nielsen M.R."/>
            <person name="Sondergaard T.E."/>
            <person name="Sorensen J.L."/>
            <person name="Fitzpatrick D.A."/>
            <person name="Frisvad J.C."/>
            <person name="Nielsen K.L."/>
        </authorList>
    </citation>
    <scope>NUCLEOTIDE SEQUENCE</scope>
    <source>
        <strain evidence="3">IBT 16125</strain>
    </source>
</reference>
<comment type="caution">
    <text evidence="3">The sequence shown here is derived from an EMBL/GenBank/DDBJ whole genome shotgun (WGS) entry which is preliminary data.</text>
</comment>
<organism evidence="3 4">
    <name type="scientific">Penicillium daleae</name>
    <dbReference type="NCBI Taxonomy" id="63821"/>
    <lineage>
        <taxon>Eukaryota</taxon>
        <taxon>Fungi</taxon>
        <taxon>Dikarya</taxon>
        <taxon>Ascomycota</taxon>
        <taxon>Pezizomycotina</taxon>
        <taxon>Eurotiomycetes</taxon>
        <taxon>Eurotiomycetidae</taxon>
        <taxon>Eurotiales</taxon>
        <taxon>Aspergillaceae</taxon>
        <taxon>Penicillium</taxon>
    </lineage>
</organism>
<dbReference type="GeneID" id="81602808"/>
<proteinExistence type="predicted"/>
<dbReference type="Gene3D" id="3.40.50.1820">
    <property type="entry name" value="alpha/beta hydrolase"/>
    <property type="match status" value="1"/>
</dbReference>
<dbReference type="NCBIfam" id="TIGR00976">
    <property type="entry name" value="CocE_NonD"/>
    <property type="match status" value="1"/>
</dbReference>
<dbReference type="Pfam" id="PF02129">
    <property type="entry name" value="Peptidase_S15"/>
    <property type="match status" value="1"/>
</dbReference>
<dbReference type="GO" id="GO:0072330">
    <property type="term" value="P:monocarboxylic acid biosynthetic process"/>
    <property type="evidence" value="ECO:0007669"/>
    <property type="project" value="UniProtKB-ARBA"/>
</dbReference>
<gene>
    <name evidence="3" type="ORF">N7458_009183</name>
</gene>
<feature type="domain" description="Xaa-Pro dipeptidyl-peptidase C-terminal" evidence="2">
    <location>
        <begin position="336"/>
        <end position="593"/>
    </location>
</feature>
<protein>
    <recommendedName>
        <fullName evidence="2">Xaa-Pro dipeptidyl-peptidase C-terminal domain-containing protein</fullName>
    </recommendedName>
</protein>
<evidence type="ECO:0000313" key="4">
    <source>
        <dbReference type="Proteomes" id="UP001213681"/>
    </source>
</evidence>
<dbReference type="GO" id="GO:0017000">
    <property type="term" value="P:antibiotic biosynthetic process"/>
    <property type="evidence" value="ECO:0007669"/>
    <property type="project" value="UniProtKB-ARBA"/>
</dbReference>
<dbReference type="Pfam" id="PF08530">
    <property type="entry name" value="PepX_C"/>
    <property type="match status" value="1"/>
</dbReference>
<accession>A0AAD6BX14</accession>
<keyword evidence="1" id="KW-0378">Hydrolase</keyword>
<evidence type="ECO:0000313" key="3">
    <source>
        <dbReference type="EMBL" id="KAJ5438185.1"/>
    </source>
</evidence>
<dbReference type="AlphaFoldDB" id="A0AAD6BX14"/>
<keyword evidence="4" id="KW-1185">Reference proteome</keyword>
<dbReference type="PANTHER" id="PTHR43056">
    <property type="entry name" value="PEPTIDASE S9 PROLYL OLIGOPEPTIDASE"/>
    <property type="match status" value="1"/>
</dbReference>
<reference evidence="3" key="1">
    <citation type="submission" date="2022-12" db="EMBL/GenBank/DDBJ databases">
        <authorList>
            <person name="Petersen C."/>
        </authorList>
    </citation>
    <scope>NUCLEOTIDE SEQUENCE</scope>
    <source>
        <strain evidence="3">IBT 16125</strain>
    </source>
</reference>
<dbReference type="InterPro" id="IPR000383">
    <property type="entry name" value="Xaa-Pro-like_dom"/>
</dbReference>
<dbReference type="SUPFAM" id="SSF49785">
    <property type="entry name" value="Galactose-binding domain-like"/>
    <property type="match status" value="1"/>
</dbReference>
<dbReference type="Proteomes" id="UP001213681">
    <property type="component" value="Unassembled WGS sequence"/>
</dbReference>
<dbReference type="InterPro" id="IPR008979">
    <property type="entry name" value="Galactose-bd-like_sf"/>
</dbReference>
<dbReference type="Gene3D" id="1.10.3020.20">
    <property type="match status" value="1"/>
</dbReference>
<dbReference type="GO" id="GO:0008239">
    <property type="term" value="F:dipeptidyl-peptidase activity"/>
    <property type="evidence" value="ECO:0007669"/>
    <property type="project" value="InterPro"/>
</dbReference>
<name>A0AAD6BX14_9EURO</name>
<dbReference type="Gene3D" id="2.60.120.260">
    <property type="entry name" value="Galactose-binding domain-like"/>
    <property type="match status" value="1"/>
</dbReference>
<evidence type="ECO:0000256" key="1">
    <source>
        <dbReference type="ARBA" id="ARBA00022801"/>
    </source>
</evidence>
<dbReference type="RefSeq" id="XP_056761414.1">
    <property type="nucleotide sequence ID" value="XM_056912565.1"/>
</dbReference>
<dbReference type="PANTHER" id="PTHR43056:SF10">
    <property type="entry name" value="COCE_NOND FAMILY, PUTATIVE (AFU_ORTHOLOGUE AFUA_7G00600)-RELATED"/>
    <property type="match status" value="1"/>
</dbReference>